<dbReference type="Gene3D" id="3.30.70.360">
    <property type="match status" value="1"/>
</dbReference>
<reference evidence="6" key="1">
    <citation type="submission" date="2022-12" db="EMBL/GenBank/DDBJ databases">
        <authorList>
            <person name="Mo P."/>
        </authorList>
    </citation>
    <scope>NUCLEOTIDE SEQUENCE [LARGE SCALE GENOMIC DNA]</scope>
    <source>
        <strain evidence="6">HUAS 3-15</strain>
    </source>
</reference>
<keyword evidence="3" id="KW-0378">Hydrolase</keyword>
<dbReference type="RefSeq" id="WP_270140520.1">
    <property type="nucleotide sequence ID" value="NZ_CP115450.1"/>
</dbReference>
<evidence type="ECO:0000256" key="2">
    <source>
        <dbReference type="ARBA" id="ARBA00022723"/>
    </source>
</evidence>
<evidence type="ECO:0000256" key="1">
    <source>
        <dbReference type="ARBA" id="ARBA00022670"/>
    </source>
</evidence>
<dbReference type="InterPro" id="IPR002933">
    <property type="entry name" value="Peptidase_M20"/>
</dbReference>
<keyword evidence="2" id="KW-0479">Metal-binding</keyword>
<feature type="domain" description="Peptidase M20 dimerisation" evidence="4">
    <location>
        <begin position="93"/>
        <end position="240"/>
    </location>
</feature>
<dbReference type="PANTHER" id="PTHR43270:SF12">
    <property type="entry name" value="SUCCINYL-DIAMINOPIMELATE DESUCCINYLASE"/>
    <property type="match status" value="1"/>
</dbReference>
<dbReference type="InterPro" id="IPR011650">
    <property type="entry name" value="Peptidase_M20_dimer"/>
</dbReference>
<dbReference type="Pfam" id="PF01546">
    <property type="entry name" value="Peptidase_M20"/>
    <property type="match status" value="1"/>
</dbReference>
<sequence>MPGAAPGQPVKDGRVYGRGSADDKSGIIMNLGALRTFTTMPPVHLKIVLEGEEEAGDSLEEYVRHNPDLFKADVLVIADTGNYELGKPTFTTSLRGLVAADVTVRTLNSPVHSGEYGGPTPDAFMALIHLLNQVQNPAGDVVVPDLLQAAWQGHEPDEQKFREQAGVKAGVHLIGTGLLGSRLFGKPSVNVVGLDGPPTIDGSINQLTATATARVSLRIAPLEDPQHAFSQLKAYLEDPAFNPWNAEVQVNPVEGSAGSGFQADTTKPGYALAEMAMLHAYPCEQVVFTGAGGSIPLVTQLQQVNPDSTVLLIGCEEALCRIHSFPESVDITELHKMTLAESYLLMFLGDRKTTAEVEAMAMASKAVPGGM</sequence>
<dbReference type="SUPFAM" id="SSF53187">
    <property type="entry name" value="Zn-dependent exopeptidases"/>
    <property type="match status" value="1"/>
</dbReference>
<dbReference type="PANTHER" id="PTHR43270">
    <property type="entry name" value="BETA-ALA-HIS DIPEPTIDASE"/>
    <property type="match status" value="1"/>
</dbReference>
<gene>
    <name evidence="5" type="ORF">O1G21_03140</name>
</gene>
<dbReference type="EMBL" id="CP115450">
    <property type="protein sequence ID" value="WBP84940.1"/>
    <property type="molecule type" value="Genomic_DNA"/>
</dbReference>
<dbReference type="Pfam" id="PF07687">
    <property type="entry name" value="M20_dimer"/>
    <property type="match status" value="1"/>
</dbReference>
<proteinExistence type="predicted"/>
<keyword evidence="6" id="KW-1185">Reference proteome</keyword>
<accession>A0ABY7PWX7</accession>
<protein>
    <submittedName>
        <fullName evidence="5">M20/M25/M40 family metallo-hydrolase</fullName>
    </submittedName>
</protein>
<dbReference type="Proteomes" id="UP001212821">
    <property type="component" value="Chromosome"/>
</dbReference>
<evidence type="ECO:0000313" key="6">
    <source>
        <dbReference type="Proteomes" id="UP001212821"/>
    </source>
</evidence>
<name>A0ABY7PWX7_9ACTN</name>
<evidence type="ECO:0000256" key="3">
    <source>
        <dbReference type="ARBA" id="ARBA00022801"/>
    </source>
</evidence>
<dbReference type="NCBIfam" id="NF005914">
    <property type="entry name" value="PRK07907.1"/>
    <property type="match status" value="1"/>
</dbReference>
<evidence type="ECO:0000259" key="4">
    <source>
        <dbReference type="Pfam" id="PF07687"/>
    </source>
</evidence>
<evidence type="ECO:0000313" key="5">
    <source>
        <dbReference type="EMBL" id="WBP84940.1"/>
    </source>
</evidence>
<keyword evidence="1" id="KW-0645">Protease</keyword>
<dbReference type="InterPro" id="IPR051458">
    <property type="entry name" value="Cyt/Met_Dipeptidase"/>
</dbReference>
<organism evidence="5 6">
    <name type="scientific">Kitasatospora cathayae</name>
    <dbReference type="NCBI Taxonomy" id="3004092"/>
    <lineage>
        <taxon>Bacteria</taxon>
        <taxon>Bacillati</taxon>
        <taxon>Actinomycetota</taxon>
        <taxon>Actinomycetes</taxon>
        <taxon>Kitasatosporales</taxon>
        <taxon>Streptomycetaceae</taxon>
        <taxon>Kitasatospora</taxon>
    </lineage>
</organism>
<dbReference type="Gene3D" id="3.40.630.10">
    <property type="entry name" value="Zn peptidases"/>
    <property type="match status" value="1"/>
</dbReference>